<dbReference type="EMBL" id="OV696691">
    <property type="protein sequence ID" value="CAH1266696.1"/>
    <property type="molecule type" value="Genomic_DNA"/>
</dbReference>
<reference evidence="2" key="1">
    <citation type="submission" date="2022-01" db="EMBL/GenBank/DDBJ databases">
        <authorList>
            <person name="Braso-Vives M."/>
        </authorList>
    </citation>
    <scope>NUCLEOTIDE SEQUENCE</scope>
</reference>
<organism evidence="2 3">
    <name type="scientific">Branchiostoma lanceolatum</name>
    <name type="common">Common lancelet</name>
    <name type="synonym">Amphioxus lanceolatum</name>
    <dbReference type="NCBI Taxonomy" id="7740"/>
    <lineage>
        <taxon>Eukaryota</taxon>
        <taxon>Metazoa</taxon>
        <taxon>Chordata</taxon>
        <taxon>Cephalochordata</taxon>
        <taxon>Leptocardii</taxon>
        <taxon>Amphioxiformes</taxon>
        <taxon>Branchiostomatidae</taxon>
        <taxon>Branchiostoma</taxon>
    </lineage>
</organism>
<feature type="region of interest" description="Disordered" evidence="1">
    <location>
        <begin position="50"/>
        <end position="76"/>
    </location>
</feature>
<evidence type="ECO:0000313" key="3">
    <source>
        <dbReference type="Proteomes" id="UP000838412"/>
    </source>
</evidence>
<dbReference type="AlphaFoldDB" id="A0A8K0A2E4"/>
<accession>A0A8K0A2E4</accession>
<protein>
    <submittedName>
        <fullName evidence="2">Hypp3524 protein</fullName>
    </submittedName>
</protein>
<keyword evidence="3" id="KW-1185">Reference proteome</keyword>
<dbReference type="Proteomes" id="UP000838412">
    <property type="component" value="Chromosome 6"/>
</dbReference>
<feature type="region of interest" description="Disordered" evidence="1">
    <location>
        <begin position="189"/>
        <end position="208"/>
    </location>
</feature>
<feature type="compositionally biased region" description="Basic and acidic residues" evidence="1">
    <location>
        <begin position="66"/>
        <end position="76"/>
    </location>
</feature>
<name>A0A8K0A2E4_BRALA</name>
<evidence type="ECO:0000256" key="1">
    <source>
        <dbReference type="SAM" id="MobiDB-lite"/>
    </source>
</evidence>
<proteinExistence type="predicted"/>
<gene>
    <name evidence="2" type="primary">Hypp3524</name>
    <name evidence="2" type="ORF">BLAG_LOCUS20246</name>
</gene>
<feature type="compositionally biased region" description="Polar residues" evidence="1">
    <location>
        <begin position="50"/>
        <end position="65"/>
    </location>
</feature>
<feature type="region of interest" description="Disordered" evidence="1">
    <location>
        <begin position="229"/>
        <end position="250"/>
    </location>
</feature>
<evidence type="ECO:0000313" key="2">
    <source>
        <dbReference type="EMBL" id="CAH1266696.1"/>
    </source>
</evidence>
<sequence length="335" mass="36100">MKDHITELKQTIATMTTNMSEVLSYDKRLTEIENALRSRPVTEPQVAMSAYTTDHSAQQDTTAQSSKEESGSNKDTKKVILIGDSNLKLKDISQELDTTDLQSYSHVVVHAGTNDLTEGDDEHAIANIGKEAEPSPVTDGGAGGRMEGGVAAPKEVAVPKVNTEADEGGAGGRAEGGVAAPKEVAAPKVKTGTEIAPESPRSKRSKLSFFGGRAEGGVAAPKEVAAPKVKTGTEIAPESPRSKRSKLSITPGPKLRKFLDDVGPWPAKTYLDVELKRAERDNEMMTTVKDRMIDDFCDFLTISVHGPDPTEYNAEAAVAKWWLGEIRARRPEFND</sequence>